<dbReference type="InterPro" id="IPR036388">
    <property type="entry name" value="WH-like_DNA-bd_sf"/>
</dbReference>
<dbReference type="InterPro" id="IPR049874">
    <property type="entry name" value="ROK_cs"/>
</dbReference>
<evidence type="ECO:0000313" key="2">
    <source>
        <dbReference type="EMBL" id="PFG16946.1"/>
    </source>
</evidence>
<dbReference type="InterPro" id="IPR036390">
    <property type="entry name" value="WH_DNA-bd_sf"/>
</dbReference>
<protein>
    <submittedName>
        <fullName evidence="2">Putative NBD/HSP70 family sugar kinase</fullName>
    </submittedName>
</protein>
<dbReference type="Proteomes" id="UP000226079">
    <property type="component" value="Unassembled WGS sequence"/>
</dbReference>
<dbReference type="PROSITE" id="PS01125">
    <property type="entry name" value="ROK"/>
    <property type="match status" value="1"/>
</dbReference>
<keyword evidence="2" id="KW-0808">Transferase</keyword>
<dbReference type="Gene3D" id="3.30.420.40">
    <property type="match status" value="2"/>
</dbReference>
<evidence type="ECO:0000256" key="1">
    <source>
        <dbReference type="ARBA" id="ARBA00006479"/>
    </source>
</evidence>
<accession>A0A2A9CS29</accession>
<dbReference type="Pfam" id="PF00480">
    <property type="entry name" value="ROK"/>
    <property type="match status" value="1"/>
</dbReference>
<proteinExistence type="inferred from homology"/>
<dbReference type="SUPFAM" id="SSF53067">
    <property type="entry name" value="Actin-like ATPase domain"/>
    <property type="match status" value="1"/>
</dbReference>
<dbReference type="SUPFAM" id="SSF46785">
    <property type="entry name" value="Winged helix' DNA-binding domain"/>
    <property type="match status" value="1"/>
</dbReference>
<dbReference type="PANTHER" id="PTHR18964">
    <property type="entry name" value="ROK (REPRESSOR, ORF, KINASE) FAMILY"/>
    <property type="match status" value="1"/>
</dbReference>
<dbReference type="OrthoDB" id="3534172at2"/>
<gene>
    <name evidence="2" type="ORF">ATK74_1501</name>
</gene>
<keyword evidence="3" id="KW-1185">Reference proteome</keyword>
<organism evidence="2 3">
    <name type="scientific">Propionicimonas paludicola</name>
    <dbReference type="NCBI Taxonomy" id="185243"/>
    <lineage>
        <taxon>Bacteria</taxon>
        <taxon>Bacillati</taxon>
        <taxon>Actinomycetota</taxon>
        <taxon>Actinomycetes</taxon>
        <taxon>Propionibacteriales</taxon>
        <taxon>Nocardioidaceae</taxon>
        <taxon>Propionicimonas</taxon>
    </lineage>
</organism>
<dbReference type="EMBL" id="PDJC01000001">
    <property type="protein sequence ID" value="PFG16946.1"/>
    <property type="molecule type" value="Genomic_DNA"/>
</dbReference>
<evidence type="ECO:0000313" key="3">
    <source>
        <dbReference type="Proteomes" id="UP000226079"/>
    </source>
</evidence>
<name>A0A2A9CS29_9ACTN</name>
<keyword evidence="2" id="KW-0418">Kinase</keyword>
<sequence length="404" mass="42716">MPNKISTQDVRRANRALVLRHLRLNHPTSRIDLGAMTGLSPATVTSVVGELLAEGTIAETGFRSSAGGRPRTLLEPRPESAYVLGCDISEHELTTALFDFTLQQLDSRSYTFPERQLDLATATTVIANQVRELIGTLSETGNRVLGLGIGVPGMVEEPAVPEGDSLIHAELIGWRDVSLSGLSAELGLPVFVDNGAKTTTLAEAWCGEARGVEHAILVLIGDGVGAGVITNGRLYRGATSSAGEWGHTKIDLSGRPCRCGSRGCVETVLGASGVLHAWPGQAEVWKGREPEGVASLLAAFDAGDEAAVTVVTELIDHLGLALSGLVNLYNPQKIILGGWLGQMIALRFLGDVREATLRHSLPQPGRQAVVERSLLGSRGPALGAAILPIERYIEFGLSHPLTSS</sequence>
<dbReference type="GO" id="GO:0016301">
    <property type="term" value="F:kinase activity"/>
    <property type="evidence" value="ECO:0007669"/>
    <property type="project" value="UniProtKB-KW"/>
</dbReference>
<dbReference type="PANTHER" id="PTHR18964:SF149">
    <property type="entry name" value="BIFUNCTIONAL UDP-N-ACETYLGLUCOSAMINE 2-EPIMERASE_N-ACETYLMANNOSAMINE KINASE"/>
    <property type="match status" value="1"/>
</dbReference>
<dbReference type="InterPro" id="IPR043129">
    <property type="entry name" value="ATPase_NBD"/>
</dbReference>
<comment type="caution">
    <text evidence="2">The sequence shown here is derived from an EMBL/GenBank/DDBJ whole genome shotgun (WGS) entry which is preliminary data.</text>
</comment>
<dbReference type="Gene3D" id="1.10.10.10">
    <property type="entry name" value="Winged helix-like DNA-binding domain superfamily/Winged helix DNA-binding domain"/>
    <property type="match status" value="1"/>
</dbReference>
<reference evidence="2 3" key="1">
    <citation type="submission" date="2017-10" db="EMBL/GenBank/DDBJ databases">
        <title>Sequencing the genomes of 1000 actinobacteria strains.</title>
        <authorList>
            <person name="Klenk H.-P."/>
        </authorList>
    </citation>
    <scope>NUCLEOTIDE SEQUENCE [LARGE SCALE GENOMIC DNA]</scope>
    <source>
        <strain evidence="2 3">DSM 15597</strain>
    </source>
</reference>
<dbReference type="RefSeq" id="WP_098460432.1">
    <property type="nucleotide sequence ID" value="NZ_PDJC01000001.1"/>
</dbReference>
<dbReference type="AlphaFoldDB" id="A0A2A9CS29"/>
<dbReference type="InterPro" id="IPR000600">
    <property type="entry name" value="ROK"/>
</dbReference>
<comment type="similarity">
    <text evidence="1">Belongs to the ROK (NagC/XylR) family.</text>
</comment>